<name>A0ABY7U551_9CORY</name>
<keyword evidence="1" id="KW-0472">Membrane</keyword>
<dbReference type="RefSeq" id="WP_022863144.1">
    <property type="nucleotide sequence ID" value="NZ_ATVG01000007.1"/>
</dbReference>
<keyword evidence="1" id="KW-0812">Transmembrane</keyword>
<proteinExistence type="predicted"/>
<feature type="transmembrane region" description="Helical" evidence="1">
    <location>
        <begin position="51"/>
        <end position="72"/>
    </location>
</feature>
<accession>A0ABY7U551</accession>
<sequence>MTSQNRSRFGRAKFGGGPKTLIAVSAAVGLVLSIALSVIVALTAFTENTPLAVALFTAFTAPWLIAIVWVLLVDRDTVEGAIDKPEQSIESRWYALVAQDTVHALLWSVGVMGVASVFVDASVSLGTATIVLGVFLTVVFGVAYFLRKRSEA</sequence>
<feature type="transmembrane region" description="Helical" evidence="1">
    <location>
        <begin position="125"/>
        <end position="146"/>
    </location>
</feature>
<organism evidence="2 3">
    <name type="scientific">Corynebacterium massiliense DSM 45435</name>
    <dbReference type="NCBI Taxonomy" id="1121364"/>
    <lineage>
        <taxon>Bacteria</taxon>
        <taxon>Bacillati</taxon>
        <taxon>Actinomycetota</taxon>
        <taxon>Actinomycetes</taxon>
        <taxon>Mycobacteriales</taxon>
        <taxon>Corynebacteriaceae</taxon>
        <taxon>Corynebacterium</taxon>
    </lineage>
</organism>
<feature type="transmembrane region" description="Helical" evidence="1">
    <location>
        <begin position="21"/>
        <end position="45"/>
    </location>
</feature>
<evidence type="ECO:0000313" key="3">
    <source>
        <dbReference type="Proteomes" id="UP001220064"/>
    </source>
</evidence>
<gene>
    <name evidence="2" type="ORF">CMASS_00275</name>
</gene>
<dbReference type="Proteomes" id="UP001220064">
    <property type="component" value="Chromosome"/>
</dbReference>
<evidence type="ECO:0000313" key="2">
    <source>
        <dbReference type="EMBL" id="WCZ31526.1"/>
    </source>
</evidence>
<keyword evidence="3" id="KW-1185">Reference proteome</keyword>
<reference evidence="2 3" key="1">
    <citation type="submission" date="2020-10" db="EMBL/GenBank/DDBJ databases">
        <title>Complete genome sequence of Corynebacterium massiliense DSM 45435, type strain of Corynebacterium massiliense.</title>
        <authorList>
            <person name="Busche T."/>
            <person name="Kalinowski J."/>
            <person name="Ruckert C."/>
        </authorList>
    </citation>
    <scope>NUCLEOTIDE SEQUENCE [LARGE SCALE GENOMIC DNA]</scope>
    <source>
        <strain evidence="2 3">DSM 45435</strain>
    </source>
</reference>
<keyword evidence="1" id="KW-1133">Transmembrane helix</keyword>
<dbReference type="EMBL" id="CP063189">
    <property type="protein sequence ID" value="WCZ31526.1"/>
    <property type="molecule type" value="Genomic_DNA"/>
</dbReference>
<protein>
    <submittedName>
        <fullName evidence="2">Uncharacterized protein</fullName>
    </submittedName>
</protein>
<evidence type="ECO:0000256" key="1">
    <source>
        <dbReference type="SAM" id="Phobius"/>
    </source>
</evidence>
<feature type="transmembrane region" description="Helical" evidence="1">
    <location>
        <begin position="93"/>
        <end position="119"/>
    </location>
</feature>